<evidence type="ECO:0000256" key="1">
    <source>
        <dbReference type="SAM" id="Phobius"/>
    </source>
</evidence>
<feature type="transmembrane region" description="Helical" evidence="1">
    <location>
        <begin position="36"/>
        <end position="65"/>
    </location>
</feature>
<organism evidence="2 3">
    <name type="scientific">Sphingobium yanoikuyae</name>
    <name type="common">Sphingomonas yanoikuyae</name>
    <dbReference type="NCBI Taxonomy" id="13690"/>
    <lineage>
        <taxon>Bacteria</taxon>
        <taxon>Pseudomonadati</taxon>
        <taxon>Pseudomonadota</taxon>
        <taxon>Alphaproteobacteria</taxon>
        <taxon>Sphingomonadales</taxon>
        <taxon>Sphingomonadaceae</taxon>
        <taxon>Sphingobium</taxon>
    </lineage>
</organism>
<dbReference type="RefSeq" id="WP_155738157.1">
    <property type="nucleotide sequence ID" value="NZ_CP020925.1"/>
</dbReference>
<reference evidence="2 3" key="1">
    <citation type="submission" date="2016-02" db="EMBL/GenBank/DDBJ databases">
        <authorList>
            <person name="Wen L."/>
            <person name="He K."/>
            <person name="Yang H."/>
        </authorList>
    </citation>
    <scope>NUCLEOTIDE SEQUENCE [LARGE SCALE GENOMIC DNA]</scope>
    <source>
        <strain evidence="2 3">CD09_2</strain>
    </source>
</reference>
<evidence type="ECO:0000313" key="3">
    <source>
        <dbReference type="Proteomes" id="UP000077262"/>
    </source>
</evidence>
<name>A0A177J731_SPHYA</name>
<accession>A0A177J731</accession>
<evidence type="ECO:0000313" key="2">
    <source>
        <dbReference type="EMBL" id="OAH36982.1"/>
    </source>
</evidence>
<evidence type="ECO:0008006" key="4">
    <source>
        <dbReference type="Google" id="ProtNLM"/>
    </source>
</evidence>
<keyword evidence="1" id="KW-1133">Transmembrane helix</keyword>
<gene>
    <name evidence="2" type="ORF">AX777_18255</name>
</gene>
<proteinExistence type="predicted"/>
<keyword evidence="1" id="KW-0472">Membrane</keyword>
<protein>
    <recommendedName>
        <fullName evidence="4">DUF2721 domain-containing protein</fullName>
    </recommendedName>
</protein>
<dbReference type="Proteomes" id="UP000077262">
    <property type="component" value="Unassembled WGS sequence"/>
</dbReference>
<dbReference type="AlphaFoldDB" id="A0A177J731"/>
<dbReference type="EMBL" id="LSTR01000090">
    <property type="protein sequence ID" value="OAH36982.1"/>
    <property type="molecule type" value="Genomic_DNA"/>
</dbReference>
<comment type="caution">
    <text evidence="2">The sequence shown here is derived from an EMBL/GenBank/DDBJ whole genome shotgun (WGS) entry which is preliminary data.</text>
</comment>
<keyword evidence="1" id="KW-0812">Transmembrane</keyword>
<feature type="transmembrane region" description="Helical" evidence="1">
    <location>
        <begin position="71"/>
        <end position="96"/>
    </location>
</feature>
<sequence length="107" mass="11632">MSVVGAQLKDEGVDLWHPSMLWRGNRLDYRRRGEAFVVNVIVQLYRGAIGLIFILGVIASVAFFASYGATYGLASAIVIILSTILLTGISAVLLSINDHLAALREKN</sequence>